<dbReference type="PIRSF" id="PIRSF006019">
    <property type="entry name" value="dCMP_deaminase"/>
    <property type="match status" value="1"/>
</dbReference>
<proteinExistence type="inferred from homology"/>
<name>A0A1J5HWZ6_9BACT</name>
<sequence>MNKKRLSWDEYFMQIAQSAQARSNCIRNSVGAVIVKEKRIIATGYNGTPAGITNCDEGGCKRCSDRHTNILKTNERKDLCICVHAELNALLQSAYHGASTKGATLYCTIAPCLQCAKAIINAGIAEVIYKHPHTTEGIDNKGIDLLSKAGVKVGKI</sequence>
<dbReference type="GO" id="GO:0005737">
    <property type="term" value="C:cytoplasm"/>
    <property type="evidence" value="ECO:0007669"/>
    <property type="project" value="TreeGrafter"/>
</dbReference>
<dbReference type="Proteomes" id="UP000183758">
    <property type="component" value="Unassembled WGS sequence"/>
</dbReference>
<evidence type="ECO:0000256" key="2">
    <source>
        <dbReference type="ARBA" id="ARBA00006576"/>
    </source>
</evidence>
<comment type="caution">
    <text evidence="9">The sequence shown here is derived from an EMBL/GenBank/DDBJ whole genome shotgun (WGS) entry which is preliminary data.</text>
</comment>
<dbReference type="InterPro" id="IPR035105">
    <property type="entry name" value="Deoxycytidylate_deaminase_dom"/>
</dbReference>
<comment type="cofactor">
    <cofactor evidence="1 7">
        <name>Zn(2+)</name>
        <dbReference type="ChEBI" id="CHEBI:29105"/>
    </cofactor>
</comment>
<dbReference type="SUPFAM" id="SSF53927">
    <property type="entry name" value="Cytidine deaminase-like"/>
    <property type="match status" value="1"/>
</dbReference>
<keyword evidence="5 7" id="KW-0862">Zinc</keyword>
<feature type="binding site" evidence="7">
    <location>
        <position position="115"/>
    </location>
    <ligand>
        <name>Zn(2+)</name>
        <dbReference type="ChEBI" id="CHEBI:29105"/>
        <note>catalytic</note>
    </ligand>
</feature>
<feature type="binding site" evidence="7">
    <location>
        <position position="84"/>
    </location>
    <ligand>
        <name>Zn(2+)</name>
        <dbReference type="ChEBI" id="CHEBI:29105"/>
        <note>catalytic</note>
    </ligand>
</feature>
<evidence type="ECO:0000256" key="3">
    <source>
        <dbReference type="ARBA" id="ARBA00022723"/>
    </source>
</evidence>
<dbReference type="InterPro" id="IPR016192">
    <property type="entry name" value="APOBEC/CMP_deaminase_Zn-bd"/>
</dbReference>
<dbReference type="Gene3D" id="3.40.140.10">
    <property type="entry name" value="Cytidine Deaminase, domain 2"/>
    <property type="match status" value="1"/>
</dbReference>
<dbReference type="Pfam" id="PF00383">
    <property type="entry name" value="dCMP_cyt_deam_1"/>
    <property type="match status" value="1"/>
</dbReference>
<evidence type="ECO:0000313" key="10">
    <source>
        <dbReference type="Proteomes" id="UP000183758"/>
    </source>
</evidence>
<evidence type="ECO:0000256" key="4">
    <source>
        <dbReference type="ARBA" id="ARBA00022801"/>
    </source>
</evidence>
<keyword evidence="4" id="KW-0378">Hydrolase</keyword>
<feature type="binding site" evidence="7">
    <location>
        <position position="112"/>
    </location>
    <ligand>
        <name>Zn(2+)</name>
        <dbReference type="ChEBI" id="CHEBI:29105"/>
        <note>catalytic</note>
    </ligand>
</feature>
<evidence type="ECO:0000259" key="8">
    <source>
        <dbReference type="PROSITE" id="PS51747"/>
    </source>
</evidence>
<dbReference type="InterPro" id="IPR015517">
    <property type="entry name" value="dCMP_deaminase-rel"/>
</dbReference>
<gene>
    <name evidence="9" type="ORF">AUK04_03460</name>
</gene>
<dbReference type="PANTHER" id="PTHR11086:SF18">
    <property type="entry name" value="DEOXYCYTIDYLATE DEAMINASE"/>
    <property type="match status" value="1"/>
</dbReference>
<feature type="domain" description="CMP/dCMP-type deaminase" evidence="8">
    <location>
        <begin position="7"/>
        <end position="153"/>
    </location>
</feature>
<comment type="similarity">
    <text evidence="2">Belongs to the cytidine and deoxycytidylate deaminase family.</text>
</comment>
<dbReference type="GO" id="GO:0004132">
    <property type="term" value="F:dCMP deaminase activity"/>
    <property type="evidence" value="ECO:0007669"/>
    <property type="project" value="InterPro"/>
</dbReference>
<dbReference type="PROSITE" id="PS00903">
    <property type="entry name" value="CYT_DCMP_DEAMINASES_1"/>
    <property type="match status" value="1"/>
</dbReference>
<organism evidence="9 10">
    <name type="scientific">Candidatus Roizmanbacteria bacterium CG2_30_33_16</name>
    <dbReference type="NCBI Taxonomy" id="1805340"/>
    <lineage>
        <taxon>Bacteria</taxon>
        <taxon>Candidatus Roizmaniibacteriota</taxon>
    </lineage>
</organism>
<dbReference type="GO" id="GO:0008270">
    <property type="term" value="F:zinc ion binding"/>
    <property type="evidence" value="ECO:0007669"/>
    <property type="project" value="InterPro"/>
</dbReference>
<reference evidence="9 10" key="1">
    <citation type="journal article" date="2016" name="Environ. Microbiol.">
        <title>Genomic resolution of a cold subsurface aquifer community provides metabolic insights for novel microbes adapted to high CO concentrations.</title>
        <authorList>
            <person name="Probst A.J."/>
            <person name="Castelle C.J."/>
            <person name="Singh A."/>
            <person name="Brown C.T."/>
            <person name="Anantharaman K."/>
            <person name="Sharon I."/>
            <person name="Hug L.A."/>
            <person name="Burstein D."/>
            <person name="Emerson J.B."/>
            <person name="Thomas B.C."/>
            <person name="Banfield J.F."/>
        </authorList>
    </citation>
    <scope>NUCLEOTIDE SEQUENCE [LARGE SCALE GENOMIC DNA]</scope>
    <source>
        <strain evidence="9">CG2_30_33_16</strain>
    </source>
</reference>
<dbReference type="CDD" id="cd01286">
    <property type="entry name" value="deoxycytidylate_deaminase"/>
    <property type="match status" value="1"/>
</dbReference>
<keyword evidence="3 7" id="KW-0479">Metal-binding</keyword>
<evidence type="ECO:0000313" key="9">
    <source>
        <dbReference type="EMBL" id="OIP83448.1"/>
    </source>
</evidence>
<evidence type="ECO:0000256" key="1">
    <source>
        <dbReference type="ARBA" id="ARBA00001947"/>
    </source>
</evidence>
<dbReference type="PANTHER" id="PTHR11086">
    <property type="entry name" value="DEOXYCYTIDYLATE DEAMINASE-RELATED"/>
    <property type="match status" value="1"/>
</dbReference>
<dbReference type="GO" id="GO:0006220">
    <property type="term" value="P:pyrimidine nucleotide metabolic process"/>
    <property type="evidence" value="ECO:0007669"/>
    <property type="project" value="InterPro"/>
</dbReference>
<evidence type="ECO:0000256" key="6">
    <source>
        <dbReference type="PIRSR" id="PIRSR006019-1"/>
    </source>
</evidence>
<evidence type="ECO:0000256" key="7">
    <source>
        <dbReference type="PIRSR" id="PIRSR006019-2"/>
    </source>
</evidence>
<accession>A0A1J5HWZ6</accession>
<feature type="active site" description="Proton donor" evidence="6">
    <location>
        <position position="86"/>
    </location>
</feature>
<dbReference type="PROSITE" id="PS51747">
    <property type="entry name" value="CYT_DCMP_DEAMINASES_2"/>
    <property type="match status" value="1"/>
</dbReference>
<dbReference type="InterPro" id="IPR016473">
    <property type="entry name" value="dCMP_deaminase"/>
</dbReference>
<evidence type="ECO:0000256" key="5">
    <source>
        <dbReference type="ARBA" id="ARBA00022833"/>
    </source>
</evidence>
<protein>
    <recommendedName>
        <fullName evidence="8">CMP/dCMP-type deaminase domain-containing protein</fullName>
    </recommendedName>
</protein>
<dbReference type="InterPro" id="IPR016193">
    <property type="entry name" value="Cytidine_deaminase-like"/>
</dbReference>
<dbReference type="AlphaFoldDB" id="A0A1J5HWZ6"/>
<dbReference type="InterPro" id="IPR002125">
    <property type="entry name" value="CMP_dCMP_dom"/>
</dbReference>
<dbReference type="EMBL" id="MNZM01000086">
    <property type="protein sequence ID" value="OIP83448.1"/>
    <property type="molecule type" value="Genomic_DNA"/>
</dbReference>